<dbReference type="GO" id="GO:0004867">
    <property type="term" value="F:serine-type endopeptidase inhibitor activity"/>
    <property type="evidence" value="ECO:0007669"/>
    <property type="project" value="InterPro"/>
</dbReference>
<dbReference type="InterPro" id="IPR042178">
    <property type="entry name" value="Serpin_sf_1"/>
</dbReference>
<reference evidence="8 9" key="1">
    <citation type="submission" date="2017-04" db="EMBL/GenBank/DDBJ databases">
        <title>Draft genome sequence of Tuber borchii Vittad., a whitish edible truffle.</title>
        <authorList>
            <consortium name="DOE Joint Genome Institute"/>
            <person name="Murat C."/>
            <person name="Kuo A."/>
            <person name="Barry K.W."/>
            <person name="Clum A."/>
            <person name="Dockter R.B."/>
            <person name="Fauchery L."/>
            <person name="Iotti M."/>
            <person name="Kohler A."/>
            <person name="Labutti K."/>
            <person name="Lindquist E.A."/>
            <person name="Lipzen A."/>
            <person name="Ohm R.A."/>
            <person name="Wang M."/>
            <person name="Grigoriev I.V."/>
            <person name="Zambonelli A."/>
            <person name="Martin F.M."/>
        </authorList>
    </citation>
    <scope>NUCLEOTIDE SEQUENCE [LARGE SCALE GENOMIC DNA]</scope>
    <source>
        <strain evidence="8 9">Tbo3840</strain>
    </source>
</reference>
<keyword evidence="3 5" id="KW-0863">Zinc-finger</keyword>
<dbReference type="Gene3D" id="3.30.60.90">
    <property type="match status" value="1"/>
</dbReference>
<name>A0A2T7A3I3_TUBBO</name>
<dbReference type="InterPro" id="IPR000215">
    <property type="entry name" value="Serpin_fam"/>
</dbReference>
<dbReference type="InterPro" id="IPR023796">
    <property type="entry name" value="Serpin_dom"/>
</dbReference>
<dbReference type="EMBL" id="NESQ01000031">
    <property type="protein sequence ID" value="PUU82260.1"/>
    <property type="molecule type" value="Genomic_DNA"/>
</dbReference>
<dbReference type="InterPro" id="IPR036186">
    <property type="entry name" value="Serpin_sf"/>
</dbReference>
<evidence type="ECO:0000256" key="4">
    <source>
        <dbReference type="ARBA" id="ARBA00022833"/>
    </source>
</evidence>
<dbReference type="Gene3D" id="3.30.497.10">
    <property type="entry name" value="Antithrombin, subunit I, domain 2"/>
    <property type="match status" value="1"/>
</dbReference>
<dbReference type="SMART" id="SM00093">
    <property type="entry name" value="SERPIN"/>
    <property type="match status" value="1"/>
</dbReference>
<accession>A0A2T7A3I3</accession>
<dbReference type="SUPFAM" id="SSF57850">
    <property type="entry name" value="RING/U-box"/>
    <property type="match status" value="1"/>
</dbReference>
<dbReference type="Pfam" id="PF00079">
    <property type="entry name" value="Serpin"/>
    <property type="match status" value="1"/>
</dbReference>
<evidence type="ECO:0000256" key="1">
    <source>
        <dbReference type="ARBA" id="ARBA00009500"/>
    </source>
</evidence>
<dbReference type="CDD" id="cd02340">
    <property type="entry name" value="ZZ_NBR1_like"/>
    <property type="match status" value="1"/>
</dbReference>
<evidence type="ECO:0000313" key="9">
    <source>
        <dbReference type="Proteomes" id="UP000244722"/>
    </source>
</evidence>
<gene>
    <name evidence="8" type="ORF">B9Z19DRAFT_1112961</name>
</gene>
<dbReference type="PROSITE" id="PS01357">
    <property type="entry name" value="ZF_ZZ_1"/>
    <property type="match status" value="1"/>
</dbReference>
<dbReference type="AlphaFoldDB" id="A0A2T7A3I3"/>
<proteinExistence type="inferred from homology"/>
<evidence type="ECO:0000313" key="8">
    <source>
        <dbReference type="EMBL" id="PUU82260.1"/>
    </source>
</evidence>
<organism evidence="8 9">
    <name type="scientific">Tuber borchii</name>
    <name type="common">White truffle</name>
    <dbReference type="NCBI Taxonomy" id="42251"/>
    <lineage>
        <taxon>Eukaryota</taxon>
        <taxon>Fungi</taxon>
        <taxon>Dikarya</taxon>
        <taxon>Ascomycota</taxon>
        <taxon>Pezizomycotina</taxon>
        <taxon>Pezizomycetes</taxon>
        <taxon>Pezizales</taxon>
        <taxon>Tuberaceae</taxon>
        <taxon>Tuber</taxon>
    </lineage>
</organism>
<dbReference type="SMART" id="SM00291">
    <property type="entry name" value="ZnF_ZZ"/>
    <property type="match status" value="1"/>
</dbReference>
<evidence type="ECO:0000256" key="6">
    <source>
        <dbReference type="RuleBase" id="RU000411"/>
    </source>
</evidence>
<keyword evidence="9" id="KW-1185">Reference proteome</keyword>
<dbReference type="Proteomes" id="UP000244722">
    <property type="component" value="Unassembled WGS sequence"/>
</dbReference>
<evidence type="ECO:0000256" key="3">
    <source>
        <dbReference type="ARBA" id="ARBA00022771"/>
    </source>
</evidence>
<sequence>MDPPRKPILIQHQGVICDGCDKDLVGPRYKCVQCADYDLCAICEDELSQQKFHDATHVFIKIRQPSGGEFPKVTFSWSTGPPAYPLLCWNSPGVDLPAAINNFGFDLHKTLNGSTICPANVFSALLMAANGADGDTLAAILKALNLPLVPVDEVASLNAQYAQLESRTFGGGGGGEGVGGEEEVGIKTASSIWYSQGRRPLPRFEENMRVYFNSSSGPIDAAGINEFIRAKTLGRITTNYSPESFEHSTLVLIACFFFKALWENPFVRVDFPTSTWRFRNFSGGYEDYTRMHQTAHFDYLEGDAIQAVFLNYKPLAGKVHPPCQWTAAILLPKSPTRAALQAVLESLTSDSWAQLRSNVRRSKVHLSLPRFEIREGIDLTEVLRKAFPIAFTNAADFSRINSMPMTLSSIEHMTLLKVDELGSEVAAVTVVGMMFGAAAPVEVHEMMVDRPFLFLIFERDSGLVVCSSLVESLRGPGI</sequence>
<dbReference type="PROSITE" id="PS50135">
    <property type="entry name" value="ZF_ZZ_2"/>
    <property type="match status" value="1"/>
</dbReference>
<protein>
    <submittedName>
        <fullName evidence="8">Serpin domain-containing protein</fullName>
    </submittedName>
</protein>
<dbReference type="Gene3D" id="2.30.39.10">
    <property type="entry name" value="Alpha-1-antitrypsin, domain 1"/>
    <property type="match status" value="1"/>
</dbReference>
<dbReference type="PROSITE" id="PS00284">
    <property type="entry name" value="SERPIN"/>
    <property type="match status" value="1"/>
</dbReference>
<comment type="caution">
    <text evidence="8">The sequence shown here is derived from an EMBL/GenBank/DDBJ whole genome shotgun (WGS) entry which is preliminary data.</text>
</comment>
<dbReference type="InterPro" id="IPR042185">
    <property type="entry name" value="Serpin_sf_2"/>
</dbReference>
<dbReference type="Pfam" id="PF00569">
    <property type="entry name" value="ZZ"/>
    <property type="match status" value="1"/>
</dbReference>
<evidence type="ECO:0000256" key="5">
    <source>
        <dbReference type="PROSITE-ProRule" id="PRU00228"/>
    </source>
</evidence>
<keyword evidence="2" id="KW-0479">Metal-binding</keyword>
<dbReference type="SUPFAM" id="SSF56574">
    <property type="entry name" value="Serpins"/>
    <property type="match status" value="1"/>
</dbReference>
<keyword evidence="4" id="KW-0862">Zinc</keyword>
<dbReference type="InterPro" id="IPR043145">
    <property type="entry name" value="Znf_ZZ_sf"/>
</dbReference>
<feature type="domain" description="ZZ-type" evidence="7">
    <location>
        <begin position="12"/>
        <end position="67"/>
    </location>
</feature>
<dbReference type="PANTHER" id="PTHR11461">
    <property type="entry name" value="SERINE PROTEASE INHIBITOR, SERPIN"/>
    <property type="match status" value="1"/>
</dbReference>
<dbReference type="InterPro" id="IPR000433">
    <property type="entry name" value="Znf_ZZ"/>
</dbReference>
<dbReference type="GO" id="GO:0008270">
    <property type="term" value="F:zinc ion binding"/>
    <property type="evidence" value="ECO:0007669"/>
    <property type="project" value="UniProtKB-KW"/>
</dbReference>
<dbReference type="InterPro" id="IPR023795">
    <property type="entry name" value="Serpin_CS"/>
</dbReference>
<dbReference type="STRING" id="42251.A0A2T7A3I3"/>
<dbReference type="OrthoDB" id="661148at2759"/>
<comment type="similarity">
    <text evidence="1 6">Belongs to the serpin family.</text>
</comment>
<dbReference type="PANTHER" id="PTHR11461:SF211">
    <property type="entry name" value="GH10112P-RELATED"/>
    <property type="match status" value="1"/>
</dbReference>
<evidence type="ECO:0000259" key="7">
    <source>
        <dbReference type="PROSITE" id="PS50135"/>
    </source>
</evidence>
<evidence type="ECO:0000256" key="2">
    <source>
        <dbReference type="ARBA" id="ARBA00022723"/>
    </source>
</evidence>